<dbReference type="AlphaFoldDB" id="A0A1S2Z627"/>
<keyword evidence="2" id="KW-1185">Reference proteome</keyword>
<dbReference type="KEGG" id="cam:101506614"/>
<dbReference type="InterPro" id="IPR044678">
    <property type="entry name" value="COR27/28"/>
</dbReference>
<accession>A0A1S2Z627</accession>
<dbReference type="PaxDb" id="3827-XP_004515710.1"/>
<dbReference type="Proteomes" id="UP000087171">
    <property type="component" value="Unplaced"/>
</dbReference>
<name>A0A1S2Z627_CICAR</name>
<feature type="compositionally biased region" description="Basic and acidic residues" evidence="1">
    <location>
        <begin position="81"/>
        <end position="90"/>
    </location>
</feature>
<dbReference type="GO" id="GO:0042752">
    <property type="term" value="P:regulation of circadian rhythm"/>
    <property type="evidence" value="ECO:0007669"/>
    <property type="project" value="InterPro"/>
</dbReference>
<dbReference type="GO" id="GO:0009409">
    <property type="term" value="P:response to cold"/>
    <property type="evidence" value="ECO:0007669"/>
    <property type="project" value="InterPro"/>
</dbReference>
<dbReference type="PANTHER" id="PTHR33676:SF15">
    <property type="entry name" value="OS02G0674233 PROTEIN"/>
    <property type="match status" value="1"/>
</dbReference>
<dbReference type="RefSeq" id="XP_004515710.1">
    <property type="nucleotide sequence ID" value="XM_004515653.3"/>
</dbReference>
<feature type="region of interest" description="Disordered" evidence="1">
    <location>
        <begin position="56"/>
        <end position="131"/>
    </location>
</feature>
<sequence>MNSTVQIPGSKTTSFWTNEKHVNYLNTMEASFVRTMLENKGNCSFNHNRQILRLDRNLPDSSESTLDLKSQHRRRTRTHHTPADLMDRTTRIKRRRQSQPLNSSHDQVVPETENESKGAAYNGEGDKEVQN</sequence>
<reference evidence="3" key="1">
    <citation type="submission" date="2025-08" db="UniProtKB">
        <authorList>
            <consortium name="RefSeq"/>
        </authorList>
    </citation>
    <scope>IDENTIFICATION</scope>
    <source>
        <tissue evidence="3">Etiolated seedlings</tissue>
    </source>
</reference>
<protein>
    <submittedName>
        <fullName evidence="3">Uncharacterized protein LOC101506614</fullName>
    </submittedName>
</protein>
<organism evidence="2 3">
    <name type="scientific">Cicer arietinum</name>
    <name type="common">Chickpea</name>
    <name type="synonym">Garbanzo</name>
    <dbReference type="NCBI Taxonomy" id="3827"/>
    <lineage>
        <taxon>Eukaryota</taxon>
        <taxon>Viridiplantae</taxon>
        <taxon>Streptophyta</taxon>
        <taxon>Embryophyta</taxon>
        <taxon>Tracheophyta</taxon>
        <taxon>Spermatophyta</taxon>
        <taxon>Magnoliopsida</taxon>
        <taxon>eudicotyledons</taxon>
        <taxon>Gunneridae</taxon>
        <taxon>Pentapetalae</taxon>
        <taxon>rosids</taxon>
        <taxon>fabids</taxon>
        <taxon>Fabales</taxon>
        <taxon>Fabaceae</taxon>
        <taxon>Papilionoideae</taxon>
        <taxon>50 kb inversion clade</taxon>
        <taxon>NPAAA clade</taxon>
        <taxon>Hologalegina</taxon>
        <taxon>IRL clade</taxon>
        <taxon>Cicereae</taxon>
        <taxon>Cicer</taxon>
    </lineage>
</organism>
<evidence type="ECO:0000313" key="3">
    <source>
        <dbReference type="RefSeq" id="XP_004515710.1"/>
    </source>
</evidence>
<evidence type="ECO:0000256" key="1">
    <source>
        <dbReference type="SAM" id="MobiDB-lite"/>
    </source>
</evidence>
<feature type="compositionally biased region" description="Basic residues" evidence="1">
    <location>
        <begin position="71"/>
        <end position="80"/>
    </location>
</feature>
<gene>
    <name evidence="3" type="primary">LOC101506614</name>
</gene>
<feature type="compositionally biased region" description="Polar residues" evidence="1">
    <location>
        <begin position="59"/>
        <end position="68"/>
    </location>
</feature>
<dbReference type="GeneID" id="101506614"/>
<proteinExistence type="predicted"/>
<dbReference type="eggNOG" id="ENOG502S78U">
    <property type="taxonomic scope" value="Eukaryota"/>
</dbReference>
<dbReference type="PANTHER" id="PTHR33676">
    <property type="entry name" value="COLD REGULATED PROTEIN 27"/>
    <property type="match status" value="1"/>
</dbReference>
<evidence type="ECO:0000313" key="2">
    <source>
        <dbReference type="Proteomes" id="UP000087171"/>
    </source>
</evidence>
<dbReference type="OrthoDB" id="751338at2759"/>